<feature type="non-terminal residue" evidence="1">
    <location>
        <position position="1"/>
    </location>
</feature>
<evidence type="ECO:0000313" key="1">
    <source>
        <dbReference type="EMBL" id="MDV7268110.1"/>
    </source>
</evidence>
<dbReference type="EMBL" id="JAWLUP010000131">
    <property type="protein sequence ID" value="MDV7268110.1"/>
    <property type="molecule type" value="Genomic_DNA"/>
</dbReference>
<evidence type="ECO:0008006" key="3">
    <source>
        <dbReference type="Google" id="ProtNLM"/>
    </source>
</evidence>
<dbReference type="SUPFAM" id="SSF52540">
    <property type="entry name" value="P-loop containing nucleoside triphosphate hydrolases"/>
    <property type="match status" value="1"/>
</dbReference>
<dbReference type="RefSeq" id="WP_317769206.1">
    <property type="nucleotide sequence ID" value="NZ_JAWLUP010000131.1"/>
</dbReference>
<dbReference type="PANTHER" id="PTHR37816:SF1">
    <property type="entry name" value="TOXIN"/>
    <property type="match status" value="1"/>
</dbReference>
<evidence type="ECO:0000313" key="2">
    <source>
        <dbReference type="Proteomes" id="UP001185863"/>
    </source>
</evidence>
<dbReference type="Gene3D" id="3.40.50.300">
    <property type="entry name" value="P-loop containing nucleotide triphosphate hydrolases"/>
    <property type="match status" value="1"/>
</dbReference>
<protein>
    <recommendedName>
        <fullName evidence="3">AAA family ATPase</fullName>
    </recommendedName>
</protein>
<reference evidence="1" key="1">
    <citation type="submission" date="2023-10" db="EMBL/GenBank/DDBJ databases">
        <title>Development of a sustainable strategy for remediation of hydrocarbon-contaminated territories based on the waste exchange concept.</title>
        <authorList>
            <person name="Krivoruchko A."/>
        </authorList>
    </citation>
    <scope>NUCLEOTIDE SEQUENCE</scope>
    <source>
        <strain evidence="1">IEGM 68</strain>
    </source>
</reference>
<accession>A0AAE4V3H4</accession>
<sequence length="210" mass="24172">SPSRYRASAVRYGVPVPMIDPRQSLARRPRRVLVAGTSGAGKTTLAARIATLLGIEHVEIDALYHGSNWIPRDQFLTDVEEFSSRPQWVTEWQYGNVRDLLADRADLLVWLDLPRATVMRQVTARTIRRRLRREVLWNGNIEPPLRRFLLDRDHIVRWAWTTHHKSELRISALAQRRSDLTIVRIRSRADVEHWFAGPLVGTLASDSDGK</sequence>
<dbReference type="InterPro" id="IPR052922">
    <property type="entry name" value="Cytidylate_Kinase-2"/>
</dbReference>
<dbReference type="PANTHER" id="PTHR37816">
    <property type="entry name" value="YALI0E33011P"/>
    <property type="match status" value="1"/>
</dbReference>
<name>A0AAE4V3H4_9NOCA</name>
<dbReference type="Proteomes" id="UP001185863">
    <property type="component" value="Unassembled WGS sequence"/>
</dbReference>
<gene>
    <name evidence="1" type="ORF">R4315_26680</name>
</gene>
<proteinExistence type="predicted"/>
<comment type="caution">
    <text evidence="1">The sequence shown here is derived from an EMBL/GenBank/DDBJ whole genome shotgun (WGS) entry which is preliminary data.</text>
</comment>
<dbReference type="InterPro" id="IPR027417">
    <property type="entry name" value="P-loop_NTPase"/>
</dbReference>
<organism evidence="1 2">
    <name type="scientific">Rhodococcus oxybenzonivorans</name>
    <dbReference type="NCBI Taxonomy" id="1990687"/>
    <lineage>
        <taxon>Bacteria</taxon>
        <taxon>Bacillati</taxon>
        <taxon>Actinomycetota</taxon>
        <taxon>Actinomycetes</taxon>
        <taxon>Mycobacteriales</taxon>
        <taxon>Nocardiaceae</taxon>
        <taxon>Rhodococcus</taxon>
    </lineage>
</organism>
<dbReference type="AlphaFoldDB" id="A0AAE4V3H4"/>